<dbReference type="InterPro" id="IPR040591">
    <property type="entry name" value="RqcP2_RBD"/>
</dbReference>
<name>A0A170NC14_9CLOT</name>
<dbReference type="RefSeq" id="WP_063556858.1">
    <property type="nucleotide sequence ID" value="NZ_LITT01000062.1"/>
</dbReference>
<dbReference type="SUPFAM" id="SSF55174">
    <property type="entry name" value="Alpha-L RNA-binding motif"/>
    <property type="match status" value="1"/>
</dbReference>
<evidence type="ECO:0000259" key="2">
    <source>
        <dbReference type="Pfam" id="PF17774"/>
    </source>
</evidence>
<dbReference type="Proteomes" id="UP000077407">
    <property type="component" value="Unassembled WGS sequence"/>
</dbReference>
<dbReference type="GO" id="GO:0003723">
    <property type="term" value="F:RNA binding"/>
    <property type="evidence" value="ECO:0007669"/>
    <property type="project" value="UniProtKB-KW"/>
</dbReference>
<dbReference type="InterPro" id="IPR012677">
    <property type="entry name" value="Nucleotide-bd_a/b_plait_sf"/>
</dbReference>
<evidence type="ECO:0000256" key="1">
    <source>
        <dbReference type="PROSITE-ProRule" id="PRU00182"/>
    </source>
</evidence>
<evidence type="ECO:0000313" key="3">
    <source>
        <dbReference type="EMBL" id="OAA83265.1"/>
    </source>
</evidence>
<proteinExistence type="predicted"/>
<feature type="domain" description="Ribosome-associated protein quality control protein P2 RNA-binding" evidence="2">
    <location>
        <begin position="83"/>
        <end position="158"/>
    </location>
</feature>
<dbReference type="AlphaFoldDB" id="A0A170NC14"/>
<accession>A0A170NC14</accession>
<dbReference type="EMBL" id="LITT01000062">
    <property type="protein sequence ID" value="OAA83265.1"/>
    <property type="molecule type" value="Genomic_DNA"/>
</dbReference>
<sequence>MDKKSFIKRFHFCDESEILPIYDKISLAKKTNNTVYTSTFYTPNVWNTLENLKEEIGLNICSCGIFEDAERKLIAFSKFDIRNYPIKLMEIKCKSKFVKLEHKDYLGALMALGLKREKFGDLILKEDKQCYLAVCEDISDYIEINLNSVGKSSCKANVLDISSAEIPLYNFKTSVLNVSSLRIDCLVSSLCNISRNKSQEMIKRGKVLLDYLPETRKDKSIEDNCIITVRSCGKFKIVGETGWTGSGRCKLLIKKFS</sequence>
<evidence type="ECO:0000313" key="4">
    <source>
        <dbReference type="Proteomes" id="UP000077407"/>
    </source>
</evidence>
<dbReference type="PROSITE" id="PS50889">
    <property type="entry name" value="S4"/>
    <property type="match status" value="1"/>
</dbReference>
<reference evidence="3 4" key="1">
    <citation type="journal article" date="2015" name="Biotechnol. Bioeng.">
        <title>Genome sequence and phenotypic characterization of Caulobacter segnis.</title>
        <authorList>
            <person name="Patel S."/>
            <person name="Fletcher B."/>
            <person name="Scott D.C."/>
            <person name="Ely B."/>
        </authorList>
    </citation>
    <scope>NUCLEOTIDE SEQUENCE [LARGE SCALE GENOMIC DNA]</scope>
    <source>
        <strain evidence="3 4">ERI-2</strain>
    </source>
</reference>
<dbReference type="Gene3D" id="3.30.70.330">
    <property type="match status" value="1"/>
</dbReference>
<organism evidence="3 4">
    <name type="scientific">Clostridium ljungdahlii</name>
    <dbReference type="NCBI Taxonomy" id="1538"/>
    <lineage>
        <taxon>Bacteria</taxon>
        <taxon>Bacillati</taxon>
        <taxon>Bacillota</taxon>
        <taxon>Clostridia</taxon>
        <taxon>Eubacteriales</taxon>
        <taxon>Clostridiaceae</taxon>
        <taxon>Clostridium</taxon>
    </lineage>
</organism>
<comment type="caution">
    <text evidence="3">The sequence shown here is derived from an EMBL/GenBank/DDBJ whole genome shotgun (WGS) entry which is preliminary data.</text>
</comment>
<keyword evidence="1" id="KW-0694">RNA-binding</keyword>
<dbReference type="Pfam" id="PF17774">
    <property type="entry name" value="YlmH_RBD"/>
    <property type="match status" value="1"/>
</dbReference>
<dbReference type="PATRIC" id="fig|1538.10.peg.3670"/>
<gene>
    <name evidence="3" type="ORF">WY13_03593</name>
</gene>
<protein>
    <recommendedName>
        <fullName evidence="2">Ribosome-associated protein quality control protein P2 RNA-binding domain-containing protein</fullName>
    </recommendedName>
</protein>
<dbReference type="OrthoDB" id="9812787at2"/>